<dbReference type="Proteomes" id="UP000515977">
    <property type="component" value="Chromosome"/>
</dbReference>
<keyword evidence="11" id="KW-0998">Cell outer membrane</keyword>
<keyword evidence="14" id="KW-1185">Reference proteome</keyword>
<dbReference type="GO" id="GO:0009279">
    <property type="term" value="C:cell outer membrane"/>
    <property type="evidence" value="ECO:0007669"/>
    <property type="project" value="UniProtKB-SubCell"/>
</dbReference>
<keyword evidence="13" id="KW-0966">Cell projection</keyword>
<dbReference type="GO" id="GO:0009427">
    <property type="term" value="C:bacterial-type flagellum basal body, distal rod, L ring"/>
    <property type="evidence" value="ECO:0007669"/>
    <property type="project" value="InterPro"/>
</dbReference>
<evidence type="ECO:0000313" key="13">
    <source>
        <dbReference type="EMBL" id="QNN48248.1"/>
    </source>
</evidence>
<keyword evidence="13" id="KW-0969">Cilium</keyword>
<keyword evidence="9" id="KW-0564">Palmitate</keyword>
<evidence type="ECO:0000256" key="12">
    <source>
        <dbReference type="ARBA" id="ARBA00023288"/>
    </source>
</evidence>
<reference evidence="13 14" key="1">
    <citation type="submission" date="2020-08" db="EMBL/GenBank/DDBJ databases">
        <title>Genome sequence of Thermomonas brevis KACC 16975T.</title>
        <authorList>
            <person name="Hyun D.-W."/>
            <person name="Bae J.-W."/>
        </authorList>
    </citation>
    <scope>NUCLEOTIDE SEQUENCE [LARGE SCALE GENOMIC DNA]</scope>
    <source>
        <strain evidence="13 14">KACC 16975</strain>
    </source>
</reference>
<proteinExistence type="inferred from homology"/>
<dbReference type="PANTHER" id="PTHR34933:SF1">
    <property type="entry name" value="FLAGELLAR L-RING PROTEIN"/>
    <property type="match status" value="1"/>
</dbReference>
<dbReference type="GO" id="GO:0003774">
    <property type="term" value="F:cytoskeletal motor activity"/>
    <property type="evidence" value="ECO:0007669"/>
    <property type="project" value="InterPro"/>
</dbReference>
<keyword evidence="7" id="KW-0732">Signal</keyword>
<evidence type="ECO:0000256" key="6">
    <source>
        <dbReference type="ARBA" id="ARBA00011439"/>
    </source>
</evidence>
<gene>
    <name evidence="13" type="ORF">H9L17_14340</name>
</gene>
<dbReference type="EMBL" id="CP060711">
    <property type="protein sequence ID" value="QNN48248.1"/>
    <property type="molecule type" value="Genomic_DNA"/>
</dbReference>
<keyword evidence="8" id="KW-0472">Membrane</keyword>
<comment type="similarity">
    <text evidence="5">Belongs to the FlgH family.</text>
</comment>
<comment type="function">
    <text evidence="1">Assembles around the rod to form the L-ring and probably protects the motor/basal body from shearing forces during rotation.</text>
</comment>
<evidence type="ECO:0000256" key="1">
    <source>
        <dbReference type="ARBA" id="ARBA00002591"/>
    </source>
</evidence>
<dbReference type="InterPro" id="IPR000527">
    <property type="entry name" value="Flag_Lring"/>
</dbReference>
<comment type="subcellular location">
    <subcellularLocation>
        <location evidence="2">Bacterial flagellum basal body</location>
    </subcellularLocation>
    <subcellularLocation>
        <location evidence="3">Cell outer membrane</location>
    </subcellularLocation>
    <subcellularLocation>
        <location evidence="4">Membrane</location>
        <topology evidence="4">Lipid-anchor</topology>
    </subcellularLocation>
</comment>
<evidence type="ECO:0000313" key="14">
    <source>
        <dbReference type="Proteomes" id="UP000515977"/>
    </source>
</evidence>
<evidence type="ECO:0000256" key="7">
    <source>
        <dbReference type="ARBA" id="ARBA00022729"/>
    </source>
</evidence>
<accession>A0A7G9QY23</accession>
<name>A0A7G9QY23_9GAMM</name>
<evidence type="ECO:0000256" key="5">
    <source>
        <dbReference type="ARBA" id="ARBA00006929"/>
    </source>
</evidence>
<evidence type="ECO:0000256" key="11">
    <source>
        <dbReference type="ARBA" id="ARBA00023237"/>
    </source>
</evidence>
<keyword evidence="12" id="KW-0449">Lipoprotein</keyword>
<evidence type="ECO:0000256" key="8">
    <source>
        <dbReference type="ARBA" id="ARBA00023136"/>
    </source>
</evidence>
<comment type="subunit">
    <text evidence="6">The basal body constitutes a major portion of the flagellar organelle and consists of four rings (L,P,S, and M) mounted on a central rod.</text>
</comment>
<evidence type="ECO:0000256" key="4">
    <source>
        <dbReference type="ARBA" id="ARBA00004635"/>
    </source>
</evidence>
<dbReference type="PANTHER" id="PTHR34933">
    <property type="entry name" value="FLAGELLAR L-RING PROTEIN"/>
    <property type="match status" value="1"/>
</dbReference>
<dbReference type="PRINTS" id="PR01008">
    <property type="entry name" value="FLGLRINGFLGH"/>
</dbReference>
<keyword evidence="10" id="KW-0975">Bacterial flagellum</keyword>
<protein>
    <submittedName>
        <fullName evidence="13">Flagellar basal body L-ring protein FlgH</fullName>
    </submittedName>
</protein>
<dbReference type="AlphaFoldDB" id="A0A7G9QY23"/>
<organism evidence="13 14">
    <name type="scientific">Thermomonas brevis</name>
    <dbReference type="NCBI Taxonomy" id="215691"/>
    <lineage>
        <taxon>Bacteria</taxon>
        <taxon>Pseudomonadati</taxon>
        <taxon>Pseudomonadota</taxon>
        <taxon>Gammaproteobacteria</taxon>
        <taxon>Lysobacterales</taxon>
        <taxon>Lysobacteraceae</taxon>
        <taxon>Thermomonas</taxon>
    </lineage>
</organism>
<keyword evidence="13" id="KW-0282">Flagellum</keyword>
<evidence type="ECO:0000256" key="10">
    <source>
        <dbReference type="ARBA" id="ARBA00023143"/>
    </source>
</evidence>
<dbReference type="Pfam" id="PF02107">
    <property type="entry name" value="FlgH"/>
    <property type="match status" value="1"/>
</dbReference>
<evidence type="ECO:0000256" key="2">
    <source>
        <dbReference type="ARBA" id="ARBA00004117"/>
    </source>
</evidence>
<sequence>MALLLALGWLPSGAHGQSLIDPATFRGPAADRRAYRVGDVLTVYVSETSRARSQAGTDTDRGTDIGIGLHSPSTTYDANFAAKGKTAGAAETRRIGELRAQLSVRVTDVEPNGLLRVSGGQTLLVNGEQQRINLSGVVRPEDIAAGNIVWSSRLAEADVSLAGVGIVSEAQRRGLVSRIFRWLGLL</sequence>
<evidence type="ECO:0000256" key="9">
    <source>
        <dbReference type="ARBA" id="ARBA00023139"/>
    </source>
</evidence>
<dbReference type="GO" id="GO:0071973">
    <property type="term" value="P:bacterial-type flagellum-dependent cell motility"/>
    <property type="evidence" value="ECO:0007669"/>
    <property type="project" value="InterPro"/>
</dbReference>
<dbReference type="KEGG" id="tbv:H9L17_14340"/>
<evidence type="ECO:0000256" key="3">
    <source>
        <dbReference type="ARBA" id="ARBA00004442"/>
    </source>
</evidence>